<accession>A0A9J6DK83</accession>
<comment type="caution">
    <text evidence="1">The sequence shown here is derived from an EMBL/GenBank/DDBJ whole genome shotgun (WGS) entry which is preliminary data.</text>
</comment>
<keyword evidence="2" id="KW-1185">Reference proteome</keyword>
<proteinExistence type="predicted"/>
<reference evidence="1" key="1">
    <citation type="journal article" date="2020" name="Cell">
        <title>Large-Scale Comparative Analyses of Tick Genomes Elucidate Their Genetic Diversity and Vector Capacities.</title>
        <authorList>
            <consortium name="Tick Genome and Microbiome Consortium (TIGMIC)"/>
            <person name="Jia N."/>
            <person name="Wang J."/>
            <person name="Shi W."/>
            <person name="Du L."/>
            <person name="Sun Y."/>
            <person name="Zhan W."/>
            <person name="Jiang J.F."/>
            <person name="Wang Q."/>
            <person name="Zhang B."/>
            <person name="Ji P."/>
            <person name="Bell-Sakyi L."/>
            <person name="Cui X.M."/>
            <person name="Yuan T.T."/>
            <person name="Jiang B.G."/>
            <person name="Yang W.F."/>
            <person name="Lam T.T."/>
            <person name="Chang Q.C."/>
            <person name="Ding S.J."/>
            <person name="Wang X.J."/>
            <person name="Zhu J.G."/>
            <person name="Ruan X.D."/>
            <person name="Zhao L."/>
            <person name="Wei J.T."/>
            <person name="Ye R.Z."/>
            <person name="Que T.C."/>
            <person name="Du C.H."/>
            <person name="Zhou Y.H."/>
            <person name="Cheng J.X."/>
            <person name="Dai P.F."/>
            <person name="Guo W.B."/>
            <person name="Han X.H."/>
            <person name="Huang E.J."/>
            <person name="Li L.F."/>
            <person name="Wei W."/>
            <person name="Gao Y.C."/>
            <person name="Liu J.Z."/>
            <person name="Shao H.Z."/>
            <person name="Wang X."/>
            <person name="Wang C.C."/>
            <person name="Yang T.C."/>
            <person name="Huo Q.B."/>
            <person name="Li W."/>
            <person name="Chen H.Y."/>
            <person name="Chen S.E."/>
            <person name="Zhou L.G."/>
            <person name="Ni X.B."/>
            <person name="Tian J.H."/>
            <person name="Sheng Y."/>
            <person name="Liu T."/>
            <person name="Pan Y.S."/>
            <person name="Xia L.Y."/>
            <person name="Li J."/>
            <person name="Zhao F."/>
            <person name="Cao W.C."/>
        </authorList>
    </citation>
    <scope>NUCLEOTIDE SEQUENCE</scope>
    <source>
        <strain evidence="1">Rmic-2018</strain>
    </source>
</reference>
<dbReference type="Proteomes" id="UP000821866">
    <property type="component" value="Chromosome 7"/>
</dbReference>
<evidence type="ECO:0000313" key="1">
    <source>
        <dbReference type="EMBL" id="KAH8022334.1"/>
    </source>
</evidence>
<evidence type="ECO:0000313" key="2">
    <source>
        <dbReference type="Proteomes" id="UP000821866"/>
    </source>
</evidence>
<dbReference type="EMBL" id="JABSTU010000009">
    <property type="protein sequence ID" value="KAH8022334.1"/>
    <property type="molecule type" value="Genomic_DNA"/>
</dbReference>
<reference evidence="1" key="2">
    <citation type="submission" date="2021-09" db="EMBL/GenBank/DDBJ databases">
        <authorList>
            <person name="Jia N."/>
            <person name="Wang J."/>
            <person name="Shi W."/>
            <person name="Du L."/>
            <person name="Sun Y."/>
            <person name="Zhan W."/>
            <person name="Jiang J."/>
            <person name="Wang Q."/>
            <person name="Zhang B."/>
            <person name="Ji P."/>
            <person name="Sakyi L.B."/>
            <person name="Cui X."/>
            <person name="Yuan T."/>
            <person name="Jiang B."/>
            <person name="Yang W."/>
            <person name="Lam T.T.-Y."/>
            <person name="Chang Q."/>
            <person name="Ding S."/>
            <person name="Wang X."/>
            <person name="Zhu J."/>
            <person name="Ruan X."/>
            <person name="Zhao L."/>
            <person name="Wei J."/>
            <person name="Que T."/>
            <person name="Du C."/>
            <person name="Cheng J."/>
            <person name="Dai P."/>
            <person name="Han X."/>
            <person name="Huang E."/>
            <person name="Gao Y."/>
            <person name="Liu J."/>
            <person name="Shao H."/>
            <person name="Ye R."/>
            <person name="Li L."/>
            <person name="Wei W."/>
            <person name="Wang X."/>
            <person name="Wang C."/>
            <person name="Huo Q."/>
            <person name="Li W."/>
            <person name="Guo W."/>
            <person name="Chen H."/>
            <person name="Chen S."/>
            <person name="Zhou L."/>
            <person name="Zhou L."/>
            <person name="Ni X."/>
            <person name="Tian J."/>
            <person name="Zhou Y."/>
            <person name="Sheng Y."/>
            <person name="Liu T."/>
            <person name="Pan Y."/>
            <person name="Xia L."/>
            <person name="Li J."/>
            <person name="Zhao F."/>
            <person name="Cao W."/>
        </authorList>
    </citation>
    <scope>NUCLEOTIDE SEQUENCE</scope>
    <source>
        <strain evidence="1">Rmic-2018</strain>
        <tissue evidence="1">Larvae</tissue>
    </source>
</reference>
<name>A0A9J6DK83_RHIMP</name>
<sequence>MSLIDKEDESDIEAEDEDEFFLAQRAALHGLLGSALCPQCKKPGLEMKYGTKHGSAVKMVLTCTACGVGAKKAWSSPRMEKSRHLKEKFRPAGTAAAANVFSNTVAAVRDVYNQMEGTPPKNVTVVYDGTWMTRGHASHISVLTAGADTGLQKLEVNHSHPISTTWDDTLLLPCCLGTSDFRTRSFFSGARAKKLKMLPKACTQLFGRFCPKKSMPH</sequence>
<organism evidence="1 2">
    <name type="scientific">Rhipicephalus microplus</name>
    <name type="common">Cattle tick</name>
    <name type="synonym">Boophilus microplus</name>
    <dbReference type="NCBI Taxonomy" id="6941"/>
    <lineage>
        <taxon>Eukaryota</taxon>
        <taxon>Metazoa</taxon>
        <taxon>Ecdysozoa</taxon>
        <taxon>Arthropoda</taxon>
        <taxon>Chelicerata</taxon>
        <taxon>Arachnida</taxon>
        <taxon>Acari</taxon>
        <taxon>Parasitiformes</taxon>
        <taxon>Ixodida</taxon>
        <taxon>Ixodoidea</taxon>
        <taxon>Ixodidae</taxon>
        <taxon>Rhipicephalinae</taxon>
        <taxon>Rhipicephalus</taxon>
        <taxon>Boophilus</taxon>
    </lineage>
</organism>
<protein>
    <submittedName>
        <fullName evidence="1">Uncharacterized protein</fullName>
    </submittedName>
</protein>
<gene>
    <name evidence="1" type="ORF">HPB51_023387</name>
</gene>
<dbReference type="AlphaFoldDB" id="A0A9J6DK83"/>